<feature type="non-terminal residue" evidence="7">
    <location>
        <position position="1"/>
    </location>
</feature>
<organism evidence="7 8">
    <name type="scientific">Callipepla squamata</name>
    <name type="common">Scaled quail</name>
    <dbReference type="NCBI Taxonomy" id="9009"/>
    <lineage>
        <taxon>Eukaryota</taxon>
        <taxon>Metazoa</taxon>
        <taxon>Chordata</taxon>
        <taxon>Craniata</taxon>
        <taxon>Vertebrata</taxon>
        <taxon>Euteleostomi</taxon>
        <taxon>Archelosauria</taxon>
        <taxon>Archosauria</taxon>
        <taxon>Dinosauria</taxon>
        <taxon>Saurischia</taxon>
        <taxon>Theropoda</taxon>
        <taxon>Coelurosauria</taxon>
        <taxon>Aves</taxon>
        <taxon>Neognathae</taxon>
        <taxon>Galloanserae</taxon>
        <taxon>Galliformes</taxon>
        <taxon>Odontophoridae</taxon>
        <taxon>Callipepla</taxon>
    </lineage>
</organism>
<evidence type="ECO:0000256" key="1">
    <source>
        <dbReference type="ARBA" id="ARBA00004123"/>
    </source>
</evidence>
<dbReference type="AlphaFoldDB" id="A0A226M876"/>
<dbReference type="PANTHER" id="PTHR14017:SF9">
    <property type="entry name" value="LYSINE-SPECIFIC DEMETHYLASE 6A"/>
    <property type="match status" value="1"/>
</dbReference>
<dbReference type="InterPro" id="IPR046941">
    <property type="entry name" value="KDM6_GATAL_sf"/>
</dbReference>
<reference evidence="7 8" key="1">
    <citation type="submission" date="2016-07" db="EMBL/GenBank/DDBJ databases">
        <title>Disparate Historic Effective Population Sizes Predicted by Modern Levels of Genome Diversity for the Scaled Quail (Callipepla squamata) and the Northern Bobwhite (Colinus virginianus): Inferences from First and Second Generation Draft Genome Assemblies for Sympatric New World Quail.</title>
        <authorList>
            <person name="Oldeschulte D.L."/>
            <person name="Halley Y.A."/>
            <person name="Bhattarai E.K."/>
            <person name="Brashear W.A."/>
            <person name="Hill J."/>
            <person name="Metz R.P."/>
            <person name="Johnson C.D."/>
            <person name="Rollins D."/>
            <person name="Peterson M.J."/>
            <person name="Bickhart D.M."/>
            <person name="Decker J.E."/>
            <person name="Seabury C.M."/>
        </authorList>
    </citation>
    <scope>NUCLEOTIDE SEQUENCE [LARGE SCALE GENOMIC DNA]</scope>
    <source>
        <strain evidence="7 8">Texas</strain>
        <tissue evidence="7">Leg muscle</tissue>
    </source>
</reference>
<accession>A0A226M876</accession>
<gene>
    <name evidence="7" type="ORF">ASZ78_006209</name>
</gene>
<dbReference type="FunFam" id="2.10.110.20:FF:000001">
    <property type="entry name" value="lysine-specific demethylase 6A isoform X2"/>
    <property type="match status" value="1"/>
</dbReference>
<keyword evidence="2" id="KW-0539">Nucleus</keyword>
<dbReference type="STRING" id="9009.A0A226M876"/>
<feature type="domain" description="Lysine-specific demethylase 6A/B-like GATA-like" evidence="6">
    <location>
        <begin position="1"/>
        <end position="45"/>
    </location>
</feature>
<evidence type="ECO:0000256" key="4">
    <source>
        <dbReference type="ARBA" id="ARBA00034525"/>
    </source>
</evidence>
<dbReference type="Pfam" id="PF21326">
    <property type="entry name" value="KDM6_GATAL"/>
    <property type="match status" value="1"/>
</dbReference>
<comment type="catalytic activity">
    <reaction evidence="5">
        <text>N(6),N(6),N(6)-trimethyl-L-lysyl(27)-[histone H3] + 2 2-oxoglutarate + 2 O2 = N(6)-methyl-L-lysyl(27)-[histone H3] + 2 formaldehyde + 2 succinate + 2 CO2</text>
        <dbReference type="Rhea" id="RHEA:60224"/>
        <dbReference type="Rhea" id="RHEA-COMP:15535"/>
        <dbReference type="Rhea" id="RHEA-COMP:15544"/>
        <dbReference type="ChEBI" id="CHEBI:15379"/>
        <dbReference type="ChEBI" id="CHEBI:16526"/>
        <dbReference type="ChEBI" id="CHEBI:16810"/>
        <dbReference type="ChEBI" id="CHEBI:16842"/>
        <dbReference type="ChEBI" id="CHEBI:30031"/>
        <dbReference type="ChEBI" id="CHEBI:61929"/>
        <dbReference type="ChEBI" id="CHEBI:61961"/>
        <dbReference type="EC" id="1.14.11.68"/>
    </reaction>
</comment>
<protein>
    <recommendedName>
        <fullName evidence="4">[histone H3]-trimethyl-L-lysine(27) demethylase</fullName>
        <ecNumber evidence="4">1.14.11.68</ecNumber>
    </recommendedName>
</protein>
<dbReference type="GO" id="GO:0000978">
    <property type="term" value="F:RNA polymerase II cis-regulatory region sequence-specific DNA binding"/>
    <property type="evidence" value="ECO:0007669"/>
    <property type="project" value="TreeGrafter"/>
</dbReference>
<dbReference type="Gene3D" id="2.10.110.20">
    <property type="match status" value="1"/>
</dbReference>
<evidence type="ECO:0000256" key="3">
    <source>
        <dbReference type="ARBA" id="ARBA00034483"/>
    </source>
</evidence>
<comment type="subcellular location">
    <subcellularLocation>
        <location evidence="1">Nucleus</location>
    </subcellularLocation>
</comment>
<comment type="similarity">
    <text evidence="3">Belongs to the UTX family.</text>
</comment>
<dbReference type="Proteomes" id="UP000198323">
    <property type="component" value="Unassembled WGS sequence"/>
</dbReference>
<dbReference type="GO" id="GO:0007507">
    <property type="term" value="P:heart development"/>
    <property type="evidence" value="ECO:0007669"/>
    <property type="project" value="TreeGrafter"/>
</dbReference>
<dbReference type="EC" id="1.14.11.68" evidence="4"/>
<dbReference type="InterPro" id="IPR048560">
    <property type="entry name" value="KDM6A_B-like_GATAL"/>
</dbReference>
<dbReference type="EMBL" id="MCFN01013822">
    <property type="protein sequence ID" value="OXB51450.1"/>
    <property type="molecule type" value="Genomic_DNA"/>
</dbReference>
<sequence>VEVFDLLFVTSESNSRKTYVVHCQDCARKISTNLENFVVLEQYKMEDLMQVYDQFTL</sequence>
<evidence type="ECO:0000313" key="7">
    <source>
        <dbReference type="EMBL" id="OXB51450.1"/>
    </source>
</evidence>
<dbReference type="GO" id="GO:0071558">
    <property type="term" value="F:histone H3K27me2/H3K27me3 demethylase activity"/>
    <property type="evidence" value="ECO:0007669"/>
    <property type="project" value="UniProtKB-EC"/>
</dbReference>
<evidence type="ECO:0000256" key="5">
    <source>
        <dbReference type="ARBA" id="ARBA00048695"/>
    </source>
</evidence>
<dbReference type="InterPro" id="IPR051630">
    <property type="entry name" value="Corepressor-Demethylase"/>
</dbReference>
<keyword evidence="8" id="KW-1185">Reference proteome</keyword>
<evidence type="ECO:0000256" key="2">
    <source>
        <dbReference type="ARBA" id="ARBA00023242"/>
    </source>
</evidence>
<evidence type="ECO:0000259" key="6">
    <source>
        <dbReference type="Pfam" id="PF21326"/>
    </source>
</evidence>
<dbReference type="GO" id="GO:0044666">
    <property type="term" value="C:MLL3/4 complex"/>
    <property type="evidence" value="ECO:0007669"/>
    <property type="project" value="TreeGrafter"/>
</dbReference>
<name>A0A226M876_CALSU</name>
<dbReference type="GO" id="GO:0031490">
    <property type="term" value="F:chromatin DNA binding"/>
    <property type="evidence" value="ECO:0007669"/>
    <property type="project" value="TreeGrafter"/>
</dbReference>
<dbReference type="OrthoDB" id="418911at2759"/>
<dbReference type="GO" id="GO:0010468">
    <property type="term" value="P:regulation of gene expression"/>
    <property type="evidence" value="ECO:0007669"/>
    <property type="project" value="TreeGrafter"/>
</dbReference>
<comment type="caution">
    <text evidence="7">The sequence shown here is derived from an EMBL/GenBank/DDBJ whole genome shotgun (WGS) entry which is preliminary data.</text>
</comment>
<feature type="non-terminal residue" evidence="7">
    <location>
        <position position="57"/>
    </location>
</feature>
<dbReference type="PANTHER" id="PTHR14017">
    <property type="entry name" value="LYSINE-SPECIFIC DEMETHYLASE"/>
    <property type="match status" value="1"/>
</dbReference>
<evidence type="ECO:0000313" key="8">
    <source>
        <dbReference type="Proteomes" id="UP000198323"/>
    </source>
</evidence>
<proteinExistence type="inferred from homology"/>